<dbReference type="Pfam" id="PF00582">
    <property type="entry name" value="Usp"/>
    <property type="match status" value="1"/>
</dbReference>
<proteinExistence type="inferred from homology"/>
<dbReference type="PANTHER" id="PTHR46553:SF3">
    <property type="entry name" value="ADENINE NUCLEOTIDE ALPHA HYDROLASES-LIKE SUPERFAMILY PROTEIN"/>
    <property type="match status" value="1"/>
</dbReference>
<dbReference type="Proteomes" id="UP000184295">
    <property type="component" value="Unassembled WGS sequence"/>
</dbReference>
<dbReference type="PRINTS" id="PR01438">
    <property type="entry name" value="UNVRSLSTRESS"/>
</dbReference>
<dbReference type="InterPro" id="IPR014729">
    <property type="entry name" value="Rossmann-like_a/b/a_fold"/>
</dbReference>
<dbReference type="EMBL" id="FQUL01000029">
    <property type="protein sequence ID" value="SHE84552.1"/>
    <property type="molecule type" value="Genomic_DNA"/>
</dbReference>
<dbReference type="Gene3D" id="3.40.50.620">
    <property type="entry name" value="HUPs"/>
    <property type="match status" value="1"/>
</dbReference>
<protein>
    <submittedName>
        <fullName evidence="3">Nucleotide-binding universal stress protein, UspA family</fullName>
    </submittedName>
</protein>
<dbReference type="InterPro" id="IPR006016">
    <property type="entry name" value="UspA"/>
</dbReference>
<keyword evidence="4" id="KW-1185">Reference proteome</keyword>
<comment type="similarity">
    <text evidence="1">Belongs to the universal stress protein A family.</text>
</comment>
<dbReference type="STRING" id="1121881.SAMN02745225_01780"/>
<evidence type="ECO:0000256" key="1">
    <source>
        <dbReference type="ARBA" id="ARBA00008791"/>
    </source>
</evidence>
<evidence type="ECO:0000313" key="4">
    <source>
        <dbReference type="Proteomes" id="UP000184295"/>
    </source>
</evidence>
<evidence type="ECO:0000259" key="2">
    <source>
        <dbReference type="Pfam" id="PF00582"/>
    </source>
</evidence>
<dbReference type="PANTHER" id="PTHR46553">
    <property type="entry name" value="ADENINE NUCLEOTIDE ALPHA HYDROLASES-LIKE SUPERFAMILY PROTEIN"/>
    <property type="match status" value="1"/>
</dbReference>
<dbReference type="AlphaFoldDB" id="A0A1M4WUB4"/>
<reference evidence="4" key="1">
    <citation type="submission" date="2016-11" db="EMBL/GenBank/DDBJ databases">
        <authorList>
            <person name="Varghese N."/>
            <person name="Submissions S."/>
        </authorList>
    </citation>
    <scope>NUCLEOTIDE SEQUENCE [LARGE SCALE GENOMIC DNA]</scope>
    <source>
        <strain evidence="4">DSM 19514</strain>
    </source>
</reference>
<dbReference type="InterPro" id="IPR006015">
    <property type="entry name" value="Universal_stress_UspA"/>
</dbReference>
<evidence type="ECO:0000313" key="3">
    <source>
        <dbReference type="EMBL" id="SHE84552.1"/>
    </source>
</evidence>
<gene>
    <name evidence="3" type="ORF">SAMN02745225_01780</name>
</gene>
<dbReference type="OrthoDB" id="3174546at2"/>
<accession>A0A1M4WUB4</accession>
<feature type="domain" description="UspA" evidence="2">
    <location>
        <begin position="14"/>
        <end position="149"/>
    </location>
</feature>
<name>A0A1M4WUB4_9ACTN</name>
<sequence>MAENERQTVNFDSYREIVVGIDGSEASNQALSWAVEEAKVRGASIKIVHAWEYPALAYGAYANEGLDLEAGGKEILTQATDLVNSIDKDVSVTTVLREGNPVPILSQESEHSDLLVVGSRGHGGFASLVLGSVSSQLAHHTKTTLVIVRNKH</sequence>
<organism evidence="3 4">
    <name type="scientific">Ferrithrix thermotolerans DSM 19514</name>
    <dbReference type="NCBI Taxonomy" id="1121881"/>
    <lineage>
        <taxon>Bacteria</taxon>
        <taxon>Bacillati</taxon>
        <taxon>Actinomycetota</taxon>
        <taxon>Acidimicrobiia</taxon>
        <taxon>Acidimicrobiales</taxon>
        <taxon>Acidimicrobiaceae</taxon>
        <taxon>Ferrithrix</taxon>
    </lineage>
</organism>
<dbReference type="SUPFAM" id="SSF52402">
    <property type="entry name" value="Adenine nucleotide alpha hydrolases-like"/>
    <property type="match status" value="1"/>
</dbReference>
<dbReference type="RefSeq" id="WP_072791490.1">
    <property type="nucleotide sequence ID" value="NZ_FQUL01000029.1"/>
</dbReference>